<evidence type="ECO:0000259" key="3">
    <source>
        <dbReference type="PROSITE" id="PS51755"/>
    </source>
</evidence>
<sequence>MVEQRLAFGPFVLRPGAGTLLRHGEPVPIGYRAFLLLKALLSRPGEVLTKSALIDAAWQGSAVEETNLSVQIASLRKHLGTSPDGSEWITTIPRVGYRFVGSVEGNTDIERRNAVASSIMEAGNGPSLAVLPFVNLSDDREQEYFADGMVEDIIAGLSRLRWLSVIARNSTFTYKGDTPDVRQVAADLGVRYVLEGSVRKAGDRLRVSSQLIDASTGTHVWADRYDRAATDIFAVQDEITENVVASIEPQLYAAENRRFQNKPPESIDAWAYVMRAMPQLWTWGEREIETALTNLKQAIAIDPDYARARSLLAWAYITGAHMGWVPHADGVGLALESARRSVERDGEDPWGHLALGFVHMLSRRSRAAVNELEEAVWLNPNFALGYLVLGAAHGFAGAGDEGLQHLAKAMRLSPRDPHQSLHQSASALCYFVTGRYEKSIVQNRRAVQLRPRFTSAWRTLAAAAGKTGDADTATAALAEAKRLQPELSADWVEKYHPLVRPEDRAIYIEGLRKAGLG</sequence>
<dbReference type="PANTHER" id="PTHR12558">
    <property type="entry name" value="CELL DIVISION CYCLE 16,23,27"/>
    <property type="match status" value="1"/>
</dbReference>
<comment type="caution">
    <text evidence="4">The sequence shown here is derived from an EMBL/GenBank/DDBJ whole genome shotgun (WGS) entry which is preliminary data.</text>
</comment>
<dbReference type="InterPro" id="IPR001867">
    <property type="entry name" value="OmpR/PhoB-type_DNA-bd"/>
</dbReference>
<keyword evidence="5" id="KW-1185">Reference proteome</keyword>
<proteinExistence type="predicted"/>
<dbReference type="SUPFAM" id="SSF48452">
    <property type="entry name" value="TPR-like"/>
    <property type="match status" value="1"/>
</dbReference>
<dbReference type="SUPFAM" id="SSF46894">
    <property type="entry name" value="C-terminal effector domain of the bipartite response regulators"/>
    <property type="match status" value="1"/>
</dbReference>
<keyword evidence="1 2" id="KW-0238">DNA-binding</keyword>
<dbReference type="Pfam" id="PF00486">
    <property type="entry name" value="Trans_reg_C"/>
    <property type="match status" value="1"/>
</dbReference>
<dbReference type="EMBL" id="BSPC01000008">
    <property type="protein sequence ID" value="GLS18086.1"/>
    <property type="molecule type" value="Genomic_DNA"/>
</dbReference>
<gene>
    <name evidence="4" type="ORF">GCM10007874_11020</name>
</gene>
<dbReference type="Proteomes" id="UP001156882">
    <property type="component" value="Unassembled WGS sequence"/>
</dbReference>
<evidence type="ECO:0000256" key="2">
    <source>
        <dbReference type="PROSITE-ProRule" id="PRU01091"/>
    </source>
</evidence>
<dbReference type="Gene3D" id="3.40.50.10070">
    <property type="entry name" value="TolB, N-terminal domain"/>
    <property type="match status" value="1"/>
</dbReference>
<feature type="domain" description="OmpR/PhoB-type" evidence="3">
    <location>
        <begin position="3"/>
        <end position="101"/>
    </location>
</feature>
<evidence type="ECO:0000313" key="4">
    <source>
        <dbReference type="EMBL" id="GLS18086.1"/>
    </source>
</evidence>
<name>A0ABQ6CCI3_9HYPH</name>
<dbReference type="InterPro" id="IPR011990">
    <property type="entry name" value="TPR-like_helical_dom_sf"/>
</dbReference>
<dbReference type="Gene3D" id="1.10.10.10">
    <property type="entry name" value="Winged helix-like DNA-binding domain superfamily/Winged helix DNA-binding domain"/>
    <property type="match status" value="1"/>
</dbReference>
<organism evidence="4 5">
    <name type="scientific">Labrys miyagiensis</name>
    <dbReference type="NCBI Taxonomy" id="346912"/>
    <lineage>
        <taxon>Bacteria</taxon>
        <taxon>Pseudomonadati</taxon>
        <taxon>Pseudomonadota</taxon>
        <taxon>Alphaproteobacteria</taxon>
        <taxon>Hyphomicrobiales</taxon>
        <taxon>Xanthobacteraceae</taxon>
        <taxon>Labrys</taxon>
    </lineage>
</organism>
<dbReference type="InterPro" id="IPR016032">
    <property type="entry name" value="Sig_transdc_resp-reg_C-effctor"/>
</dbReference>
<reference evidence="5" key="1">
    <citation type="journal article" date="2019" name="Int. J. Syst. Evol. Microbiol.">
        <title>The Global Catalogue of Microorganisms (GCM) 10K type strain sequencing project: providing services to taxonomists for standard genome sequencing and annotation.</title>
        <authorList>
            <consortium name="The Broad Institute Genomics Platform"/>
            <consortium name="The Broad Institute Genome Sequencing Center for Infectious Disease"/>
            <person name="Wu L."/>
            <person name="Ma J."/>
        </authorList>
    </citation>
    <scope>NUCLEOTIDE SEQUENCE [LARGE SCALE GENOMIC DNA]</scope>
    <source>
        <strain evidence="5">NBRC 101365</strain>
    </source>
</reference>
<dbReference type="InterPro" id="IPR036388">
    <property type="entry name" value="WH-like_DNA-bd_sf"/>
</dbReference>
<evidence type="ECO:0000313" key="5">
    <source>
        <dbReference type="Proteomes" id="UP001156882"/>
    </source>
</evidence>
<accession>A0ABQ6CCI3</accession>
<feature type="DNA-binding region" description="OmpR/PhoB-type" evidence="2">
    <location>
        <begin position="3"/>
        <end position="101"/>
    </location>
</feature>
<dbReference type="PANTHER" id="PTHR12558:SF33">
    <property type="entry name" value="BLL7664 PROTEIN"/>
    <property type="match status" value="1"/>
</dbReference>
<dbReference type="CDD" id="cd00383">
    <property type="entry name" value="trans_reg_C"/>
    <property type="match status" value="1"/>
</dbReference>
<dbReference type="Gene3D" id="1.25.40.10">
    <property type="entry name" value="Tetratricopeptide repeat domain"/>
    <property type="match status" value="2"/>
</dbReference>
<evidence type="ECO:0000256" key="1">
    <source>
        <dbReference type="ARBA" id="ARBA00023125"/>
    </source>
</evidence>
<protein>
    <submittedName>
        <fullName evidence="4">Membrane protein</fullName>
    </submittedName>
</protein>
<dbReference type="PROSITE" id="PS51755">
    <property type="entry name" value="OMPR_PHOB"/>
    <property type="match status" value="1"/>
</dbReference>
<dbReference type="InterPro" id="IPR019734">
    <property type="entry name" value="TPR_rpt"/>
</dbReference>
<dbReference type="SMART" id="SM00028">
    <property type="entry name" value="TPR"/>
    <property type="match status" value="4"/>
</dbReference>
<dbReference type="SMART" id="SM00862">
    <property type="entry name" value="Trans_reg_C"/>
    <property type="match status" value="1"/>
</dbReference>